<proteinExistence type="predicted"/>
<dbReference type="PROSITE" id="PS50975">
    <property type="entry name" value="ATP_GRASP"/>
    <property type="match status" value="1"/>
</dbReference>
<keyword evidence="1 6" id="KW-0436">Ligase</keyword>
<evidence type="ECO:0000256" key="3">
    <source>
        <dbReference type="ARBA" id="ARBA00022840"/>
    </source>
</evidence>
<evidence type="ECO:0000259" key="5">
    <source>
        <dbReference type="PROSITE" id="PS50975"/>
    </source>
</evidence>
<dbReference type="EMBL" id="CP072329">
    <property type="protein sequence ID" value="QUB39781.1"/>
    <property type="molecule type" value="Genomic_DNA"/>
</dbReference>
<reference evidence="6" key="1">
    <citation type="submission" date="2016-12" db="EMBL/GenBank/DDBJ databases">
        <title>Draft genome of Streptococcus lactarius CCUG 66490T type strain.</title>
        <authorList>
            <person name="Salva-Serra F."/>
            <person name="Engstrom-Jakobsson H."/>
            <person name="Thorell K."/>
            <person name="Gomila M."/>
            <person name="Gonzales-Siles L."/>
            <person name="Busquets A."/>
            <person name="Jaen-Luchoro D."/>
            <person name="Karlsson R."/>
            <person name="Kristiansson E."/>
            <person name="Moore E."/>
        </authorList>
    </citation>
    <scope>NUCLEOTIDE SEQUENCE</scope>
    <source>
        <strain evidence="6">CCUG 66490</strain>
    </source>
</reference>
<dbReference type="AlphaFoldDB" id="A0A9X0WLP8"/>
<dbReference type="InterPro" id="IPR011761">
    <property type="entry name" value="ATP-grasp"/>
</dbReference>
<evidence type="ECO:0000256" key="4">
    <source>
        <dbReference type="PROSITE-ProRule" id="PRU00409"/>
    </source>
</evidence>
<dbReference type="Gene3D" id="3.30.470.20">
    <property type="entry name" value="ATP-grasp fold, B domain"/>
    <property type="match status" value="1"/>
</dbReference>
<protein>
    <submittedName>
        <fullName evidence="6">Carboxylate--amine ligase</fullName>
    </submittedName>
</protein>
<evidence type="ECO:0000313" key="7">
    <source>
        <dbReference type="EMBL" id="QUB39781.1"/>
    </source>
</evidence>
<name>A0A9X0WLP8_9STRE</name>
<dbReference type="EMBL" id="MRXX01000001">
    <property type="protein sequence ID" value="MBK4778740.1"/>
    <property type="molecule type" value="Genomic_DNA"/>
</dbReference>
<dbReference type="GO" id="GO:0005524">
    <property type="term" value="F:ATP binding"/>
    <property type="evidence" value="ECO:0007669"/>
    <property type="project" value="UniProtKB-UniRule"/>
</dbReference>
<dbReference type="PANTHER" id="PTHR43585:SF2">
    <property type="entry name" value="ATP-GRASP ENZYME FSQD"/>
    <property type="match status" value="1"/>
</dbReference>
<organism evidence="6 9">
    <name type="scientific">Streptococcus lactarius</name>
    <dbReference type="NCBI Taxonomy" id="684066"/>
    <lineage>
        <taxon>Bacteria</taxon>
        <taxon>Bacillati</taxon>
        <taxon>Bacillota</taxon>
        <taxon>Bacilli</taxon>
        <taxon>Lactobacillales</taxon>
        <taxon>Streptococcaceae</taxon>
        <taxon>Streptococcus</taxon>
    </lineage>
</organism>
<dbReference type="GO" id="GO:0046872">
    <property type="term" value="F:metal ion binding"/>
    <property type="evidence" value="ECO:0007669"/>
    <property type="project" value="InterPro"/>
</dbReference>
<evidence type="ECO:0000313" key="6">
    <source>
        <dbReference type="EMBL" id="MBK4778740.1"/>
    </source>
</evidence>
<evidence type="ECO:0000256" key="2">
    <source>
        <dbReference type="ARBA" id="ARBA00022741"/>
    </source>
</evidence>
<dbReference type="InterPro" id="IPR052032">
    <property type="entry name" value="ATP-dep_AA_Ligase"/>
</dbReference>
<keyword evidence="3 4" id="KW-0067">ATP-binding</keyword>
<dbReference type="SUPFAM" id="SSF56059">
    <property type="entry name" value="Glutathione synthetase ATP-binding domain-like"/>
    <property type="match status" value="1"/>
</dbReference>
<dbReference type="GO" id="GO:0016874">
    <property type="term" value="F:ligase activity"/>
    <property type="evidence" value="ECO:0007669"/>
    <property type="project" value="UniProtKB-KW"/>
</dbReference>
<evidence type="ECO:0000313" key="9">
    <source>
        <dbReference type="Proteomes" id="UP001138780"/>
    </source>
</evidence>
<reference evidence="7 8" key="2">
    <citation type="submission" date="2021-03" db="EMBL/GenBank/DDBJ databases">
        <title>Human Oral Microbial Genomes.</title>
        <authorList>
            <person name="Johnston C.D."/>
            <person name="Chen T."/>
            <person name="Dewhirst F.E."/>
        </authorList>
    </citation>
    <scope>NUCLEOTIDE SEQUENCE [LARGE SCALE GENOMIC DNA]</scope>
    <source>
        <strain evidence="7 8">CCUG 66490</strain>
    </source>
</reference>
<keyword evidence="8" id="KW-1185">Reference proteome</keyword>
<evidence type="ECO:0000313" key="8">
    <source>
        <dbReference type="Proteomes" id="UP000676511"/>
    </source>
</evidence>
<accession>A0A9X0WLP8</accession>
<keyword evidence="2 4" id="KW-0547">Nucleotide-binding</keyword>
<evidence type="ECO:0000256" key="1">
    <source>
        <dbReference type="ARBA" id="ARBA00022598"/>
    </source>
</evidence>
<dbReference type="Proteomes" id="UP001138780">
    <property type="component" value="Unassembled WGS sequence"/>
</dbReference>
<dbReference type="Gene3D" id="3.40.50.20">
    <property type="match status" value="1"/>
</dbReference>
<dbReference type="PANTHER" id="PTHR43585">
    <property type="entry name" value="FUMIPYRROLE BIOSYNTHESIS PROTEIN C"/>
    <property type="match status" value="1"/>
</dbReference>
<feature type="domain" description="ATP-grasp" evidence="5">
    <location>
        <begin position="113"/>
        <end position="309"/>
    </location>
</feature>
<gene>
    <name evidence="6" type="ORF">BTU61_00745</name>
    <name evidence="7" type="ORF">J4854_04875</name>
</gene>
<sequence>MKIILNRYSARIFRLDYIYDNDNFIILAPKERENKYDESIKRGDREAKVIFLEDYTLPNLVVKIRALKKEFLIDSITTLCEEYVDWAGFLDDHFVEKNTKSVSNLMFKDKFYMRSFLTDIVEQPYFRLLESENDLRIFWEKSCTSTAIIKPRRGAACIGIKKIDKQTVLDENYFGDHFIIEEFVDVKTMITCDGYAIGNSVKRFFVHDNVKLLLESLSSTNGYYLLRTSRLYSDNDLIKLIFSECEKVIKEFSVKDELTPFHFEWFVDISERRVLLCEVGKRFGGGDIPDLINDVYNVNVLKEYWEIMSSSDNIKNINYGEIIKVPKKISATFALYKQAGHVQSIPDEKELSWAEMVYLPLKIGEYVQAAENIVENALMVRFQARNEIELEERIEKLDTFSKGIIYSKLDN</sequence>
<dbReference type="Proteomes" id="UP000676511">
    <property type="component" value="Chromosome"/>
</dbReference>
<dbReference type="RefSeq" id="WP_200771912.1">
    <property type="nucleotide sequence ID" value="NZ_CP072329.1"/>
</dbReference>